<evidence type="ECO:0000256" key="1">
    <source>
        <dbReference type="ARBA" id="ARBA00004236"/>
    </source>
</evidence>
<dbReference type="HOGENOM" id="CLU_1217769_0_0_7"/>
<keyword evidence="8" id="KW-0732">Signal</keyword>
<evidence type="ECO:0000313" key="9">
    <source>
        <dbReference type="EMBL" id="ACL65927.1"/>
    </source>
</evidence>
<comment type="subcellular location">
    <subcellularLocation>
        <location evidence="1">Cell membrane</location>
    </subcellularLocation>
</comment>
<dbReference type="EMBL" id="CP001359">
    <property type="protein sequence ID" value="ACL65927.1"/>
    <property type="molecule type" value="Genomic_DNA"/>
</dbReference>
<sequence>MPTPLLAALLLSAAPLPAALPAAAPDPAAPPGPELAAAAAPGPSDVPAPLRAAEPVAPAAPRAAPAPGAPPARSLDLAGAPALGRSLAAPGLLLAALAAAALLLARRRRATGRHVEVLETTSLGPRRALVLARVGDEVLLLGSSEAGLALLRALPAAATAAAAAPLPPPSAAPPPLPARTDLLARLRGLGCSGEPAPAPGFEALLAESAEDQELRRKLARGQSGSVR</sequence>
<keyword evidence="5 7" id="KW-0472">Membrane</keyword>
<evidence type="ECO:0000256" key="4">
    <source>
        <dbReference type="ARBA" id="ARBA00022989"/>
    </source>
</evidence>
<keyword evidence="9" id="KW-0969">Cilium</keyword>
<evidence type="ECO:0000313" key="10">
    <source>
        <dbReference type="Proteomes" id="UP000007089"/>
    </source>
</evidence>
<reference evidence="9" key="1">
    <citation type="submission" date="2009-01" db="EMBL/GenBank/DDBJ databases">
        <title>Complete sequence of Anaeromyxobacter dehalogenans 2CP-1.</title>
        <authorList>
            <consortium name="US DOE Joint Genome Institute"/>
            <person name="Lucas S."/>
            <person name="Copeland A."/>
            <person name="Lapidus A."/>
            <person name="Glavina del Rio T."/>
            <person name="Dalin E."/>
            <person name="Tice H."/>
            <person name="Bruce D."/>
            <person name="Goodwin L."/>
            <person name="Pitluck S."/>
            <person name="Saunders E."/>
            <person name="Brettin T."/>
            <person name="Detter J.C."/>
            <person name="Han C."/>
            <person name="Larimer F."/>
            <person name="Land M."/>
            <person name="Hauser L."/>
            <person name="Kyrpides N."/>
            <person name="Ovchinnikova G."/>
            <person name="Beliaev A.S."/>
            <person name="Richardson P."/>
        </authorList>
    </citation>
    <scope>NUCLEOTIDE SEQUENCE</scope>
    <source>
        <strain evidence="9">2CP-1</strain>
    </source>
</reference>
<dbReference type="GO" id="GO:0016020">
    <property type="term" value="C:membrane"/>
    <property type="evidence" value="ECO:0007669"/>
    <property type="project" value="InterPro"/>
</dbReference>
<dbReference type="Pfam" id="PF04347">
    <property type="entry name" value="FliO"/>
    <property type="match status" value="1"/>
</dbReference>
<protein>
    <submittedName>
        <fullName evidence="9">Flagellar biosynthesis protein FliO</fullName>
    </submittedName>
</protein>
<accession>B8JD78</accession>
<feature type="transmembrane region" description="Helical" evidence="7">
    <location>
        <begin position="87"/>
        <end position="105"/>
    </location>
</feature>
<feature type="region of interest" description="Disordered" evidence="6">
    <location>
        <begin position="21"/>
        <end position="72"/>
    </location>
</feature>
<organism evidence="9 10">
    <name type="scientific">Anaeromyxobacter dehalogenans (strain ATCC BAA-258 / DSM 21875 / 2CP-1)</name>
    <dbReference type="NCBI Taxonomy" id="455488"/>
    <lineage>
        <taxon>Bacteria</taxon>
        <taxon>Pseudomonadati</taxon>
        <taxon>Myxococcota</taxon>
        <taxon>Myxococcia</taxon>
        <taxon>Myxococcales</taxon>
        <taxon>Cystobacterineae</taxon>
        <taxon>Anaeromyxobacteraceae</taxon>
        <taxon>Anaeromyxobacter</taxon>
    </lineage>
</organism>
<feature type="compositionally biased region" description="Low complexity" evidence="6">
    <location>
        <begin position="34"/>
        <end position="72"/>
    </location>
</feature>
<evidence type="ECO:0000256" key="5">
    <source>
        <dbReference type="ARBA" id="ARBA00023136"/>
    </source>
</evidence>
<dbReference type="Proteomes" id="UP000007089">
    <property type="component" value="Chromosome"/>
</dbReference>
<keyword evidence="9" id="KW-0966">Cell projection</keyword>
<name>B8JD78_ANAD2</name>
<evidence type="ECO:0000256" key="7">
    <source>
        <dbReference type="SAM" id="Phobius"/>
    </source>
</evidence>
<dbReference type="KEGG" id="acp:A2cp1_2590"/>
<keyword evidence="10" id="KW-1185">Reference proteome</keyword>
<keyword evidence="4 7" id="KW-1133">Transmembrane helix</keyword>
<evidence type="ECO:0000256" key="3">
    <source>
        <dbReference type="ARBA" id="ARBA00022692"/>
    </source>
</evidence>
<evidence type="ECO:0000256" key="2">
    <source>
        <dbReference type="ARBA" id="ARBA00022475"/>
    </source>
</evidence>
<keyword evidence="2" id="KW-1003">Cell membrane</keyword>
<feature type="chain" id="PRO_5002875358" evidence="8">
    <location>
        <begin position="25"/>
        <end position="227"/>
    </location>
</feature>
<keyword evidence="9" id="KW-0282">Flagellum</keyword>
<dbReference type="GO" id="GO:0044781">
    <property type="term" value="P:bacterial-type flagellum organization"/>
    <property type="evidence" value="ECO:0007669"/>
    <property type="project" value="InterPro"/>
</dbReference>
<evidence type="ECO:0000256" key="8">
    <source>
        <dbReference type="SAM" id="SignalP"/>
    </source>
</evidence>
<keyword evidence="3 7" id="KW-0812">Transmembrane</keyword>
<evidence type="ECO:0000256" key="6">
    <source>
        <dbReference type="SAM" id="MobiDB-lite"/>
    </source>
</evidence>
<gene>
    <name evidence="9" type="ordered locus">A2cp1_2590</name>
</gene>
<feature type="signal peptide" evidence="8">
    <location>
        <begin position="1"/>
        <end position="24"/>
    </location>
</feature>
<dbReference type="AlphaFoldDB" id="B8JD78"/>
<dbReference type="InterPro" id="IPR022781">
    <property type="entry name" value="Flagellar_biosynth_FliO"/>
</dbReference>
<dbReference type="RefSeq" id="WP_012633713.1">
    <property type="nucleotide sequence ID" value="NC_011891.1"/>
</dbReference>
<proteinExistence type="predicted"/>